<reference evidence="2 3" key="1">
    <citation type="submission" date="2018-08" db="EMBL/GenBank/DDBJ databases">
        <title>Wenzhouxiangella salilacus sp. nov., a novel bacterium isolated from a saline lake in Xinjiang Province, China.</title>
        <authorList>
            <person name="Han S."/>
        </authorList>
    </citation>
    <scope>NUCLEOTIDE SEQUENCE [LARGE SCALE GENOMIC DNA]</scope>
    <source>
        <strain evidence="2 3">XDB06</strain>
    </source>
</reference>
<dbReference type="Proteomes" id="UP000260351">
    <property type="component" value="Unassembled WGS sequence"/>
</dbReference>
<evidence type="ECO:0000313" key="2">
    <source>
        <dbReference type="EMBL" id="RFF32583.1"/>
    </source>
</evidence>
<proteinExistence type="predicted"/>
<feature type="transmembrane region" description="Helical" evidence="1">
    <location>
        <begin position="125"/>
        <end position="143"/>
    </location>
</feature>
<dbReference type="AlphaFoldDB" id="A0A3E1KCH1"/>
<evidence type="ECO:0000256" key="1">
    <source>
        <dbReference type="SAM" id="Phobius"/>
    </source>
</evidence>
<organism evidence="2 3">
    <name type="scientific">Wenzhouxiangella sediminis</name>
    <dbReference type="NCBI Taxonomy" id="1792836"/>
    <lineage>
        <taxon>Bacteria</taxon>
        <taxon>Pseudomonadati</taxon>
        <taxon>Pseudomonadota</taxon>
        <taxon>Gammaproteobacteria</taxon>
        <taxon>Chromatiales</taxon>
        <taxon>Wenzhouxiangellaceae</taxon>
        <taxon>Wenzhouxiangella</taxon>
    </lineage>
</organism>
<evidence type="ECO:0000313" key="3">
    <source>
        <dbReference type="Proteomes" id="UP000260351"/>
    </source>
</evidence>
<keyword evidence="1" id="KW-0472">Membrane</keyword>
<dbReference type="RefSeq" id="WP_116649290.1">
    <property type="nucleotide sequence ID" value="NZ_QUZK01000005.1"/>
</dbReference>
<keyword evidence="3" id="KW-1185">Reference proteome</keyword>
<keyword evidence="1" id="KW-0812">Transmembrane</keyword>
<dbReference type="Pfam" id="PF11157">
    <property type="entry name" value="DUF2937"/>
    <property type="match status" value="2"/>
</dbReference>
<name>A0A3E1KCH1_9GAMM</name>
<comment type="caution">
    <text evidence="2">The sequence shown here is derived from an EMBL/GenBank/DDBJ whole genome shotgun (WGS) entry which is preliminary data.</text>
</comment>
<dbReference type="EMBL" id="QUZK01000005">
    <property type="protein sequence ID" value="RFF32583.1"/>
    <property type="molecule type" value="Genomic_DNA"/>
</dbReference>
<dbReference type="InterPro" id="IPR022584">
    <property type="entry name" value="DUF2937"/>
</dbReference>
<accession>A0A3E1KCH1</accession>
<dbReference type="OrthoDB" id="7021410at2"/>
<protein>
    <submittedName>
        <fullName evidence="2">DUF2937 family protein</fullName>
    </submittedName>
</protein>
<sequence>MGWIGRKFDNLGSAVAGAGGGMGLSQAPAFTQAYLQRLGGHLDEARRTLQLVEQGVLVPELTAAEREQAAVGFADRVAELEATYASIADASPLMQPILMMRHGDSEIARRAWEAFTPAVPIDAPSLIWTGIGVVAALLVYELFKSPAAVVKRRRRRHTG</sequence>
<keyword evidence="1" id="KW-1133">Transmembrane helix</keyword>
<gene>
    <name evidence="2" type="ORF">DZC52_01170</name>
</gene>